<keyword evidence="5 7" id="KW-1133">Transmembrane helix</keyword>
<evidence type="ECO:0000313" key="10">
    <source>
        <dbReference type="Proteomes" id="UP000246635"/>
    </source>
</evidence>
<dbReference type="RefSeq" id="WP_110044272.1">
    <property type="nucleotide sequence ID" value="NZ_CP054612.1"/>
</dbReference>
<dbReference type="InterPro" id="IPR045621">
    <property type="entry name" value="BPD_transp_1_N"/>
</dbReference>
<reference evidence="9 10" key="1">
    <citation type="submission" date="2018-05" db="EMBL/GenBank/DDBJ databases">
        <title>Genomic Encyclopedia of Type Strains, Phase III (KMG-III): the genomes of soil and plant-associated and newly described type strains.</title>
        <authorList>
            <person name="Whitman W."/>
        </authorList>
    </citation>
    <scope>NUCLEOTIDE SEQUENCE [LARGE SCALE GENOMIC DNA]</scope>
    <source>
        <strain evidence="9 10">CECT 5696</strain>
    </source>
</reference>
<name>A0A2V2YVZ3_9BACL</name>
<evidence type="ECO:0000256" key="1">
    <source>
        <dbReference type="ARBA" id="ARBA00004651"/>
    </source>
</evidence>
<evidence type="ECO:0000259" key="8">
    <source>
        <dbReference type="PROSITE" id="PS50928"/>
    </source>
</evidence>
<dbReference type="EMBL" id="QGTQ01000008">
    <property type="protein sequence ID" value="PWW02786.1"/>
    <property type="molecule type" value="Genomic_DNA"/>
</dbReference>
<evidence type="ECO:0000256" key="3">
    <source>
        <dbReference type="ARBA" id="ARBA00022475"/>
    </source>
</evidence>
<keyword evidence="2 7" id="KW-0813">Transport</keyword>
<dbReference type="PANTHER" id="PTHR43163">
    <property type="entry name" value="DIPEPTIDE TRANSPORT SYSTEM PERMEASE PROTEIN DPPB-RELATED"/>
    <property type="match status" value="1"/>
</dbReference>
<evidence type="ECO:0000256" key="5">
    <source>
        <dbReference type="ARBA" id="ARBA00022989"/>
    </source>
</evidence>
<feature type="transmembrane region" description="Helical" evidence="7">
    <location>
        <begin position="135"/>
        <end position="161"/>
    </location>
</feature>
<dbReference type="CDD" id="cd06261">
    <property type="entry name" value="TM_PBP2"/>
    <property type="match status" value="1"/>
</dbReference>
<feature type="domain" description="ABC transmembrane type-1" evidence="8">
    <location>
        <begin position="95"/>
        <end position="292"/>
    </location>
</feature>
<dbReference type="SUPFAM" id="SSF161098">
    <property type="entry name" value="MetI-like"/>
    <property type="match status" value="1"/>
</dbReference>
<dbReference type="Gene3D" id="1.10.3720.10">
    <property type="entry name" value="MetI-like"/>
    <property type="match status" value="1"/>
</dbReference>
<feature type="transmembrane region" description="Helical" evidence="7">
    <location>
        <begin position="12"/>
        <end position="30"/>
    </location>
</feature>
<feature type="transmembrane region" description="Helical" evidence="7">
    <location>
        <begin position="277"/>
        <end position="299"/>
    </location>
</feature>
<proteinExistence type="inferred from homology"/>
<evidence type="ECO:0000256" key="2">
    <source>
        <dbReference type="ARBA" id="ARBA00022448"/>
    </source>
</evidence>
<gene>
    <name evidence="9" type="ORF">DFQ01_10862</name>
</gene>
<evidence type="ECO:0000256" key="4">
    <source>
        <dbReference type="ARBA" id="ARBA00022692"/>
    </source>
</evidence>
<protein>
    <submittedName>
        <fullName evidence="9">Peptide/nickel transport system permease protein</fullName>
    </submittedName>
</protein>
<dbReference type="Proteomes" id="UP000246635">
    <property type="component" value="Unassembled WGS sequence"/>
</dbReference>
<evidence type="ECO:0000313" key="9">
    <source>
        <dbReference type="EMBL" id="PWW02786.1"/>
    </source>
</evidence>
<comment type="subcellular location">
    <subcellularLocation>
        <location evidence="1 7">Cell membrane</location>
        <topology evidence="1 7">Multi-pass membrane protein</topology>
    </subcellularLocation>
</comment>
<dbReference type="GO" id="GO:0005886">
    <property type="term" value="C:plasma membrane"/>
    <property type="evidence" value="ECO:0007669"/>
    <property type="project" value="UniProtKB-SubCell"/>
</dbReference>
<dbReference type="PROSITE" id="PS50928">
    <property type="entry name" value="ABC_TM1"/>
    <property type="match status" value="1"/>
</dbReference>
<feature type="transmembrane region" description="Helical" evidence="7">
    <location>
        <begin position="101"/>
        <end position="123"/>
    </location>
</feature>
<dbReference type="InterPro" id="IPR000515">
    <property type="entry name" value="MetI-like"/>
</dbReference>
<dbReference type="AlphaFoldDB" id="A0A2V2YVZ3"/>
<dbReference type="Pfam" id="PF00528">
    <property type="entry name" value="BPD_transp_1"/>
    <property type="match status" value="1"/>
</dbReference>
<dbReference type="PANTHER" id="PTHR43163:SF6">
    <property type="entry name" value="DIPEPTIDE TRANSPORT SYSTEM PERMEASE PROTEIN DPPB-RELATED"/>
    <property type="match status" value="1"/>
</dbReference>
<evidence type="ECO:0000256" key="6">
    <source>
        <dbReference type="ARBA" id="ARBA00023136"/>
    </source>
</evidence>
<feature type="transmembrane region" description="Helical" evidence="7">
    <location>
        <begin position="173"/>
        <end position="192"/>
    </location>
</feature>
<organism evidence="9 10">
    <name type="scientific">Paenibacillus cellulosilyticus</name>
    <dbReference type="NCBI Taxonomy" id="375489"/>
    <lineage>
        <taxon>Bacteria</taxon>
        <taxon>Bacillati</taxon>
        <taxon>Bacillota</taxon>
        <taxon>Bacilli</taxon>
        <taxon>Bacillales</taxon>
        <taxon>Paenibacillaceae</taxon>
        <taxon>Paenibacillus</taxon>
    </lineage>
</organism>
<feature type="transmembrane region" description="Helical" evidence="7">
    <location>
        <begin position="227"/>
        <end position="248"/>
    </location>
</feature>
<dbReference type="GO" id="GO:0071916">
    <property type="term" value="F:dipeptide transmembrane transporter activity"/>
    <property type="evidence" value="ECO:0007669"/>
    <property type="project" value="TreeGrafter"/>
</dbReference>
<comment type="similarity">
    <text evidence="7">Belongs to the binding-protein-dependent transport system permease family.</text>
</comment>
<dbReference type="InterPro" id="IPR035906">
    <property type="entry name" value="MetI-like_sf"/>
</dbReference>
<accession>A0A2V2YVZ3</accession>
<keyword evidence="10" id="KW-1185">Reference proteome</keyword>
<dbReference type="Pfam" id="PF19300">
    <property type="entry name" value="BPD_transp_1_N"/>
    <property type="match status" value="1"/>
</dbReference>
<sequence>MFEYLLKRLSVSLLVVLGSMTIVFIIVNVLPGDIAQMLLGDTISTEKANELSSNLGLDRPLAVQYWDYITDVLQGNLGSSYVNQSSVQHTLLINLPSTIELTLTSSLIAVIVGILMGIAAAVYRDSWIDSVIRIISLFGVCTPTFWIGLLLIFVFSVHLHWFPAIGSGGLSHLVLPSVGLGLSGAGMLARLVRNSMLEVLHKPFVRTLRAKGIRESTIIFKHMLRNAVIPAVTMAGMIIGEMLAGSVVTETVFSRQGIGKIIVDAINAKDIPMIQGAVLLTSVFYILINLLADISYMYIDPRIRKMLRPSTQ</sequence>
<evidence type="ECO:0000256" key="7">
    <source>
        <dbReference type="RuleBase" id="RU363032"/>
    </source>
</evidence>
<dbReference type="OrthoDB" id="24153at2"/>
<keyword evidence="3" id="KW-1003">Cell membrane</keyword>
<keyword evidence="4 7" id="KW-0812">Transmembrane</keyword>
<keyword evidence="6 7" id="KW-0472">Membrane</keyword>
<comment type="caution">
    <text evidence="9">The sequence shown here is derived from an EMBL/GenBank/DDBJ whole genome shotgun (WGS) entry which is preliminary data.</text>
</comment>